<organism evidence="1 2">
    <name type="scientific">Ideonella lacteola</name>
    <dbReference type="NCBI Taxonomy" id="2984193"/>
    <lineage>
        <taxon>Bacteria</taxon>
        <taxon>Pseudomonadati</taxon>
        <taxon>Pseudomonadota</taxon>
        <taxon>Betaproteobacteria</taxon>
        <taxon>Burkholderiales</taxon>
        <taxon>Sphaerotilaceae</taxon>
        <taxon>Ideonella</taxon>
    </lineage>
</organism>
<dbReference type="Proteomes" id="UP001371218">
    <property type="component" value="Unassembled WGS sequence"/>
</dbReference>
<evidence type="ECO:0000313" key="2">
    <source>
        <dbReference type="Proteomes" id="UP001371218"/>
    </source>
</evidence>
<protein>
    <submittedName>
        <fullName evidence="1">Uncharacterized protein</fullName>
    </submittedName>
</protein>
<comment type="caution">
    <text evidence="1">The sequence shown here is derived from an EMBL/GenBank/DDBJ whole genome shotgun (WGS) entry which is preliminary data.</text>
</comment>
<name>A0ABU9BVY2_9BURK</name>
<sequence>MAKRIVRGVSWFVLFAAGFWALAHATNYSLWINGRTGGGQLGNHADFSYWGPATANAGVNKKSVNWDGYNHISDQNYLVRDALDCYCTGQNWCYIAAHSAGDLQIGYALAMYGGTSRMVKNASPNSGGQCGNLNGSSQTGWNIKWVDVGGGAAGGSELADAGDWALDEPLVSDLKTSTARAMYDHSSTRATWFYMYAGASGTLYSFVLPGQDDEAIAYHSSGGVSGSGNGSFCNPSDWFCNDLTLGTAKNEGGRAKWGYHSVIFRDNGESFNHYTNGNWGGIMSKVRADMEANAR</sequence>
<proteinExistence type="predicted"/>
<gene>
    <name evidence="1" type="ORF">AACH06_25180</name>
</gene>
<reference evidence="1 2" key="1">
    <citation type="submission" date="2024-04" db="EMBL/GenBank/DDBJ databases">
        <title>Novel species of the genus Ideonella isolated from streams.</title>
        <authorList>
            <person name="Lu H."/>
        </authorList>
    </citation>
    <scope>NUCLEOTIDE SEQUENCE [LARGE SCALE GENOMIC DNA]</scope>
    <source>
        <strain evidence="1 2">DXS29W</strain>
    </source>
</reference>
<evidence type="ECO:0000313" key="1">
    <source>
        <dbReference type="EMBL" id="MEK8034132.1"/>
    </source>
</evidence>
<accession>A0ABU9BVY2</accession>
<dbReference type="EMBL" id="JBBUTG010000025">
    <property type="protein sequence ID" value="MEK8034132.1"/>
    <property type="molecule type" value="Genomic_DNA"/>
</dbReference>
<dbReference type="RefSeq" id="WP_341428560.1">
    <property type="nucleotide sequence ID" value="NZ_JBBUTG010000025.1"/>
</dbReference>
<keyword evidence="2" id="KW-1185">Reference proteome</keyword>